<dbReference type="OrthoDB" id="6758483at2"/>
<dbReference type="InterPro" id="IPR023614">
    <property type="entry name" value="Porin_dom_sf"/>
</dbReference>
<dbReference type="EMBL" id="FWFL01000007">
    <property type="protein sequence ID" value="SLN52198.1"/>
    <property type="molecule type" value="Genomic_DNA"/>
</dbReference>
<proteinExistence type="predicted"/>
<evidence type="ECO:0000313" key="1">
    <source>
        <dbReference type="EMBL" id="SLN52198.1"/>
    </source>
</evidence>
<dbReference type="Gene3D" id="2.40.160.10">
    <property type="entry name" value="Porin"/>
    <property type="match status" value="1"/>
</dbReference>
<dbReference type="RefSeq" id="WP_085892976.1">
    <property type="nucleotide sequence ID" value="NZ_FWFL01000007.1"/>
</dbReference>
<keyword evidence="2" id="KW-1185">Reference proteome</keyword>
<dbReference type="InterPro" id="IPR036709">
    <property type="entry name" value="Autotransporte_beta_dom_sf"/>
</dbReference>
<name>A0A1Y5T095_9RHOB</name>
<dbReference type="SUPFAM" id="SSF103515">
    <property type="entry name" value="Autotransporter"/>
    <property type="match status" value="1"/>
</dbReference>
<dbReference type="AlphaFoldDB" id="A0A1Y5T095"/>
<reference evidence="1 2" key="1">
    <citation type="submission" date="2017-03" db="EMBL/GenBank/DDBJ databases">
        <authorList>
            <person name="Afonso C.L."/>
            <person name="Miller P.J."/>
            <person name="Scott M.A."/>
            <person name="Spackman E."/>
            <person name="Goraichik I."/>
            <person name="Dimitrov K.M."/>
            <person name="Suarez D.L."/>
            <person name="Swayne D.E."/>
        </authorList>
    </citation>
    <scope>NUCLEOTIDE SEQUENCE [LARGE SCALE GENOMIC DNA]</scope>
    <source>
        <strain evidence="1 2">CECT 8287</strain>
    </source>
</reference>
<protein>
    <submittedName>
        <fullName evidence="1">Uncharacterized protein</fullName>
    </submittedName>
</protein>
<sequence>MHGKTPGLTALLLTSVYTVPVFAAEWEISLGGYYNAMVGYAESDSGGIGEVRDEEIYINPRITLDNGLTFNTRVDFEDDADTGNNDEPVLQVSGSFGTIVIGEDTGSIANSVVTDGLASGACNTKPGDTSLYFTPSFTGANLGAGYETDLSNRHRGAMATENIGVVLNPALTFDYELSGADYSLGTGYCLDTGRILPTTLGLGLNGSFLEGSDSVNNLQFLNGLGVTSMGGMPGVFINSPTDIQNGSFNVDRDSFGLSFDFLHPIRINADGVREELVATPSGSFWRPINSGPSLGVLSVVGGLRYKMFDQRENVSISADTPAFGVNSAWNADYSTKFDSDSYGAYAGLSTSKSFRGRNNLTNTFRVTGTVGYDFYNIDVTDSVNATGLGGALNFTNSQRHSFDDSLLNATLKASYTLADENKALTLSAGLEYGTTPEIKYHRPDSNLAGPLDPTLDLDQNTSMVFQFGYRASF</sequence>
<organism evidence="1 2">
    <name type="scientific">Roseovarius litorisediminis</name>
    <dbReference type="NCBI Taxonomy" id="1312363"/>
    <lineage>
        <taxon>Bacteria</taxon>
        <taxon>Pseudomonadati</taxon>
        <taxon>Pseudomonadota</taxon>
        <taxon>Alphaproteobacteria</taxon>
        <taxon>Rhodobacterales</taxon>
        <taxon>Roseobacteraceae</taxon>
        <taxon>Roseovarius</taxon>
    </lineage>
</organism>
<dbReference type="SUPFAM" id="SSF56935">
    <property type="entry name" value="Porins"/>
    <property type="match status" value="1"/>
</dbReference>
<evidence type="ECO:0000313" key="2">
    <source>
        <dbReference type="Proteomes" id="UP000193827"/>
    </source>
</evidence>
<accession>A0A1Y5T095</accession>
<gene>
    <name evidence="1" type="ORF">PEL8287_02740</name>
</gene>
<dbReference type="Proteomes" id="UP000193827">
    <property type="component" value="Unassembled WGS sequence"/>
</dbReference>